<sequence>MPEFLMAFSLKQLLFWYSMILLSCYLL</sequence>
<reference evidence="2" key="1">
    <citation type="submission" date="2018-02" db="EMBL/GenBank/DDBJ databases">
        <title>Rhizophora mucronata_Transcriptome.</title>
        <authorList>
            <person name="Meera S.P."/>
            <person name="Sreeshan A."/>
            <person name="Augustine A."/>
        </authorList>
    </citation>
    <scope>NUCLEOTIDE SEQUENCE</scope>
    <source>
        <tissue evidence="2">Leaf</tissue>
    </source>
</reference>
<keyword evidence="1" id="KW-1133">Transmembrane helix</keyword>
<feature type="transmembrane region" description="Helical" evidence="1">
    <location>
        <begin position="6"/>
        <end position="26"/>
    </location>
</feature>
<dbReference type="AlphaFoldDB" id="A0A2P2QMP2"/>
<protein>
    <submittedName>
        <fullName evidence="2">Uncharacterized protein</fullName>
    </submittedName>
</protein>
<keyword evidence="1" id="KW-0472">Membrane</keyword>
<organism evidence="2">
    <name type="scientific">Rhizophora mucronata</name>
    <name type="common">Asiatic mangrove</name>
    <dbReference type="NCBI Taxonomy" id="61149"/>
    <lineage>
        <taxon>Eukaryota</taxon>
        <taxon>Viridiplantae</taxon>
        <taxon>Streptophyta</taxon>
        <taxon>Embryophyta</taxon>
        <taxon>Tracheophyta</taxon>
        <taxon>Spermatophyta</taxon>
        <taxon>Magnoliopsida</taxon>
        <taxon>eudicotyledons</taxon>
        <taxon>Gunneridae</taxon>
        <taxon>Pentapetalae</taxon>
        <taxon>rosids</taxon>
        <taxon>fabids</taxon>
        <taxon>Malpighiales</taxon>
        <taxon>Rhizophoraceae</taxon>
        <taxon>Rhizophora</taxon>
    </lineage>
</organism>
<dbReference type="EMBL" id="GGEC01087772">
    <property type="protein sequence ID" value="MBX68256.1"/>
    <property type="molecule type" value="Transcribed_RNA"/>
</dbReference>
<proteinExistence type="predicted"/>
<name>A0A2P2QMP2_RHIMU</name>
<keyword evidence="1" id="KW-0812">Transmembrane</keyword>
<evidence type="ECO:0000313" key="2">
    <source>
        <dbReference type="EMBL" id="MBX68256.1"/>
    </source>
</evidence>
<evidence type="ECO:0000256" key="1">
    <source>
        <dbReference type="SAM" id="Phobius"/>
    </source>
</evidence>
<accession>A0A2P2QMP2</accession>